<dbReference type="FunFam" id="1.10.10.10:FF:000001">
    <property type="entry name" value="LysR family transcriptional regulator"/>
    <property type="match status" value="1"/>
</dbReference>
<dbReference type="OrthoDB" id="8417889at2"/>
<keyword evidence="6" id="KW-1185">Reference proteome</keyword>
<protein>
    <submittedName>
        <fullName evidence="5">LysR family transcriptional regulator</fullName>
    </submittedName>
</protein>
<dbReference type="EMBL" id="MASW01000005">
    <property type="protein sequence ID" value="PXY22543.1"/>
    <property type="molecule type" value="Genomic_DNA"/>
</dbReference>
<comment type="caution">
    <text evidence="5">The sequence shown here is derived from an EMBL/GenBank/DDBJ whole genome shotgun (WGS) entry which is preliminary data.</text>
</comment>
<evidence type="ECO:0000313" key="6">
    <source>
        <dbReference type="Proteomes" id="UP000249915"/>
    </source>
</evidence>
<dbReference type="GO" id="GO:0005829">
    <property type="term" value="C:cytosol"/>
    <property type="evidence" value="ECO:0007669"/>
    <property type="project" value="TreeGrafter"/>
</dbReference>
<evidence type="ECO:0000313" key="5">
    <source>
        <dbReference type="EMBL" id="PXY22543.1"/>
    </source>
</evidence>
<accession>A0A2V4APA9</accession>
<name>A0A2V4APA9_9PSEU</name>
<proteinExistence type="inferred from homology"/>
<dbReference type="PROSITE" id="PS50931">
    <property type="entry name" value="HTH_LYSR"/>
    <property type="match status" value="1"/>
</dbReference>
<dbReference type="GO" id="GO:0003700">
    <property type="term" value="F:DNA-binding transcription factor activity"/>
    <property type="evidence" value="ECO:0007669"/>
    <property type="project" value="InterPro"/>
</dbReference>
<keyword evidence="3" id="KW-0238">DNA-binding</keyword>
<dbReference type="GO" id="GO:0003677">
    <property type="term" value="F:DNA binding"/>
    <property type="evidence" value="ECO:0007669"/>
    <property type="project" value="UniProtKB-KW"/>
</dbReference>
<sequence>MEPDGLLDGRLKLRHLVMVTTIAEHGSVVRAAEHLHVTQPVVTRGLRELETILGARMFDRGPRGVELTIYGSAFVEHARAVLAQIRQAGQHVAELGEAKVGTVTVGTHLAGTTVLLPRAIARLKRQRPHVTVVVKDATPDVLHLDLLGGRIDLMVGRLAPPADDARLSQVRLYDEAIRLVTRTGHPAQELPAPSIADLLGYPWILPVRETALRREIENVFFAEGVPLPADRVECTSNPILHTLLTETDAIAAMPMLVAAEDDKLSLLPSTLPSVSRRVGVTLPRDRTPGPTARLLLECLHDAAADIRERLVSG</sequence>
<keyword evidence="2" id="KW-0805">Transcription regulation</keyword>
<dbReference type="InterPro" id="IPR036388">
    <property type="entry name" value="WH-like_DNA-bd_sf"/>
</dbReference>
<dbReference type="InterPro" id="IPR005119">
    <property type="entry name" value="LysR_subst-bd"/>
</dbReference>
<dbReference type="PRINTS" id="PR00039">
    <property type="entry name" value="HTHLYSR"/>
</dbReference>
<evidence type="ECO:0000256" key="4">
    <source>
        <dbReference type="ARBA" id="ARBA00023163"/>
    </source>
</evidence>
<dbReference type="Gene3D" id="3.40.190.290">
    <property type="match status" value="1"/>
</dbReference>
<comment type="similarity">
    <text evidence="1">Belongs to the LysR transcriptional regulatory family.</text>
</comment>
<evidence type="ECO:0000256" key="3">
    <source>
        <dbReference type="ARBA" id="ARBA00023125"/>
    </source>
</evidence>
<dbReference type="Proteomes" id="UP000249915">
    <property type="component" value="Unassembled WGS sequence"/>
</dbReference>
<dbReference type="Pfam" id="PF00126">
    <property type="entry name" value="HTH_1"/>
    <property type="match status" value="1"/>
</dbReference>
<evidence type="ECO:0000256" key="1">
    <source>
        <dbReference type="ARBA" id="ARBA00009437"/>
    </source>
</evidence>
<keyword evidence="4" id="KW-0804">Transcription</keyword>
<dbReference type="Gene3D" id="1.10.10.10">
    <property type="entry name" value="Winged helix-like DNA-binding domain superfamily/Winged helix DNA-binding domain"/>
    <property type="match status" value="1"/>
</dbReference>
<organism evidence="5 6">
    <name type="scientific">Prauserella muralis</name>
    <dbReference type="NCBI Taxonomy" id="588067"/>
    <lineage>
        <taxon>Bacteria</taxon>
        <taxon>Bacillati</taxon>
        <taxon>Actinomycetota</taxon>
        <taxon>Actinomycetes</taxon>
        <taxon>Pseudonocardiales</taxon>
        <taxon>Pseudonocardiaceae</taxon>
        <taxon>Prauserella</taxon>
    </lineage>
</organism>
<dbReference type="PANTHER" id="PTHR30419">
    <property type="entry name" value="HTH-TYPE TRANSCRIPTIONAL REGULATOR YBHD"/>
    <property type="match status" value="1"/>
</dbReference>
<dbReference type="AlphaFoldDB" id="A0A2V4APA9"/>
<dbReference type="RefSeq" id="WP_112283143.1">
    <property type="nucleotide sequence ID" value="NZ_MASW01000005.1"/>
</dbReference>
<dbReference type="SUPFAM" id="SSF53850">
    <property type="entry name" value="Periplasmic binding protein-like II"/>
    <property type="match status" value="1"/>
</dbReference>
<gene>
    <name evidence="5" type="ORF">BAY60_22130</name>
</gene>
<dbReference type="InterPro" id="IPR036390">
    <property type="entry name" value="WH_DNA-bd_sf"/>
</dbReference>
<dbReference type="InterPro" id="IPR050950">
    <property type="entry name" value="HTH-type_LysR_regulators"/>
</dbReference>
<reference evidence="5 6" key="1">
    <citation type="submission" date="2016-07" db="EMBL/GenBank/DDBJ databases">
        <title>Draft genome sequence of Prauserella muralis DSM 45305, isolated from a mould-covered wall in an indoor environment.</title>
        <authorList>
            <person name="Ruckert C."/>
            <person name="Albersmeier A."/>
            <person name="Jiang C.-L."/>
            <person name="Jiang Y."/>
            <person name="Kalinowski J."/>
            <person name="Schneider O."/>
            <person name="Winkler A."/>
            <person name="Zotchev S.B."/>
        </authorList>
    </citation>
    <scope>NUCLEOTIDE SEQUENCE [LARGE SCALE GENOMIC DNA]</scope>
    <source>
        <strain evidence="5 6">DSM 45305</strain>
    </source>
</reference>
<dbReference type="InterPro" id="IPR000847">
    <property type="entry name" value="LysR_HTH_N"/>
</dbReference>
<dbReference type="SUPFAM" id="SSF46785">
    <property type="entry name" value="Winged helix' DNA-binding domain"/>
    <property type="match status" value="1"/>
</dbReference>
<evidence type="ECO:0000256" key="2">
    <source>
        <dbReference type="ARBA" id="ARBA00023015"/>
    </source>
</evidence>
<dbReference type="PANTHER" id="PTHR30419:SF8">
    <property type="entry name" value="NITROGEN ASSIMILATION TRANSCRIPTIONAL ACTIVATOR-RELATED"/>
    <property type="match status" value="1"/>
</dbReference>
<dbReference type="Pfam" id="PF03466">
    <property type="entry name" value="LysR_substrate"/>
    <property type="match status" value="1"/>
</dbReference>